<accession>A0A2R5LJ15</accession>
<evidence type="ECO:0000256" key="5">
    <source>
        <dbReference type="ARBA" id="ARBA00039666"/>
    </source>
</evidence>
<dbReference type="GO" id="GO:0005737">
    <property type="term" value="C:cytoplasm"/>
    <property type="evidence" value="ECO:0007669"/>
    <property type="project" value="TreeGrafter"/>
</dbReference>
<dbReference type="NCBIfam" id="TIGR01460">
    <property type="entry name" value="HAD-SF-IIA"/>
    <property type="match status" value="1"/>
</dbReference>
<evidence type="ECO:0000256" key="3">
    <source>
        <dbReference type="ARBA" id="ARBA00022723"/>
    </source>
</evidence>
<dbReference type="NCBIfam" id="TIGR01458">
    <property type="entry name" value="HAD-SF-IIA-hyp3"/>
    <property type="match status" value="1"/>
</dbReference>
<dbReference type="GeneID" id="135385746"/>
<dbReference type="PANTHER" id="PTHR19288">
    <property type="entry name" value="4-NITROPHENYLPHOSPHATASE-RELATED"/>
    <property type="match status" value="1"/>
</dbReference>
<evidence type="ECO:0000313" key="6">
    <source>
        <dbReference type="EMBL" id="MBY09317.1"/>
    </source>
</evidence>
<organism evidence="6">
    <name type="scientific">Ornithodoros turicata</name>
    <dbReference type="NCBI Taxonomy" id="34597"/>
    <lineage>
        <taxon>Eukaryota</taxon>
        <taxon>Metazoa</taxon>
        <taxon>Ecdysozoa</taxon>
        <taxon>Arthropoda</taxon>
        <taxon>Chelicerata</taxon>
        <taxon>Arachnida</taxon>
        <taxon>Acari</taxon>
        <taxon>Parasitiformes</taxon>
        <taxon>Ixodida</taxon>
        <taxon>Ixodoidea</taxon>
        <taxon>Argasidae</taxon>
        <taxon>Ornithodorinae</taxon>
        <taxon>Ornithodoros</taxon>
    </lineage>
</organism>
<dbReference type="InterPro" id="IPR006357">
    <property type="entry name" value="HAD-SF_hydro_IIA"/>
</dbReference>
<dbReference type="RefSeq" id="XP_064471306.1">
    <property type="nucleotide sequence ID" value="XM_064615236.1"/>
</dbReference>
<dbReference type="Gene3D" id="3.40.50.1000">
    <property type="entry name" value="HAD superfamily/HAD-like"/>
    <property type="match status" value="2"/>
</dbReference>
<dbReference type="KEGG" id="oti:135385746"/>
<dbReference type="EMBL" id="GGLE01005191">
    <property type="protein sequence ID" value="MBY09317.1"/>
    <property type="molecule type" value="Transcribed_RNA"/>
</dbReference>
<dbReference type="FunFam" id="3.40.50.1000:FF:000060">
    <property type="entry name" value="Haloacid dehalogenase-like hydrolase domain-containing protein 2"/>
    <property type="match status" value="1"/>
</dbReference>
<sequence>MALRRPIKAVLLDLSGTLHIEDTVVKDAVRAVQRLREANIKIHFITNTTKEPRHFLHKRLRKMGFHLTEDDITSSLTAAKSYLQARNLRPLLMVSDAAMEEFQDIDTNNPNAVVVGLAPKKFDFNPMNEAFRLLLDKAQLIAIHKARYYRTKTGLALGPGPFVTALEYATDKVAKVVGKPEKSFFVEVLKRIKCDPEETVMVGDDVRDDIDGAQKVGMRGILVMTGKYMYLDELKISPRPWATASSVLEAVDMILNEDKQPKSTVPLP</sequence>
<dbReference type="SUPFAM" id="SSF56784">
    <property type="entry name" value="HAD-like"/>
    <property type="match status" value="1"/>
</dbReference>
<dbReference type="InterPro" id="IPR036412">
    <property type="entry name" value="HAD-like_sf"/>
</dbReference>
<dbReference type="CDD" id="cd07509">
    <property type="entry name" value="HAD_PPase"/>
    <property type="match status" value="1"/>
</dbReference>
<keyword evidence="4" id="KW-0460">Magnesium</keyword>
<evidence type="ECO:0000256" key="2">
    <source>
        <dbReference type="ARBA" id="ARBA00007958"/>
    </source>
</evidence>
<dbReference type="GO" id="GO:0046872">
    <property type="term" value="F:metal ion binding"/>
    <property type="evidence" value="ECO:0007669"/>
    <property type="project" value="UniProtKB-KW"/>
</dbReference>
<keyword evidence="3" id="KW-0479">Metal-binding</keyword>
<name>A0A2R5LJ15_9ACAR</name>
<dbReference type="SFLD" id="SFLDG01129">
    <property type="entry name" value="C1.5:_HAD__Beta-PGM__Phosphata"/>
    <property type="match status" value="1"/>
</dbReference>
<protein>
    <recommendedName>
        <fullName evidence="5">Haloacid dehalogenase-like hydrolase domain-containing protein 2</fullName>
    </recommendedName>
</protein>
<reference evidence="6" key="1">
    <citation type="submission" date="2018-03" db="EMBL/GenBank/DDBJ databases">
        <title>The relapsing fever spirochete Borrelia turicatae persists in the highly oxidative environment of its soft-bodied tick vector.</title>
        <authorList>
            <person name="Bourret T.J."/>
            <person name="Boyle W.K."/>
            <person name="Valenzuela J.G."/>
            <person name="Oliveira F."/>
            <person name="Lopez J.E."/>
        </authorList>
    </citation>
    <scope>NUCLEOTIDE SEQUENCE</scope>
    <source>
        <strain evidence="6">Kansas strain/isolate</strain>
        <tissue evidence="6">Salivary glands</tissue>
    </source>
</reference>
<dbReference type="InterPro" id="IPR023214">
    <property type="entry name" value="HAD_sf"/>
</dbReference>
<dbReference type="AlphaFoldDB" id="A0A2R5LJ15"/>
<dbReference type="GO" id="GO:0016791">
    <property type="term" value="F:phosphatase activity"/>
    <property type="evidence" value="ECO:0007669"/>
    <property type="project" value="InterPro"/>
</dbReference>
<dbReference type="PANTHER" id="PTHR19288:SF46">
    <property type="entry name" value="HALOACID DEHALOGENASE-LIKE HYDROLASE DOMAIN-CONTAINING PROTEIN 2"/>
    <property type="match status" value="1"/>
</dbReference>
<evidence type="ECO:0000256" key="1">
    <source>
        <dbReference type="ARBA" id="ARBA00001946"/>
    </source>
</evidence>
<proteinExistence type="inferred from homology"/>
<dbReference type="SFLD" id="SFLDS00003">
    <property type="entry name" value="Haloacid_Dehalogenase"/>
    <property type="match status" value="1"/>
</dbReference>
<comment type="cofactor">
    <cofactor evidence="1">
        <name>Mg(2+)</name>
        <dbReference type="ChEBI" id="CHEBI:18420"/>
    </cofactor>
</comment>
<comment type="similarity">
    <text evidence="2">Belongs to the HAD-like hydrolase superfamily.</text>
</comment>
<evidence type="ECO:0000256" key="4">
    <source>
        <dbReference type="ARBA" id="ARBA00022842"/>
    </source>
</evidence>
<dbReference type="Pfam" id="PF13344">
    <property type="entry name" value="Hydrolase_6"/>
    <property type="match status" value="1"/>
</dbReference>
<dbReference type="InterPro" id="IPR006355">
    <property type="entry name" value="LHPP/HDHD2"/>
</dbReference>
<dbReference type="Pfam" id="PF13242">
    <property type="entry name" value="Hydrolase_like"/>
    <property type="match status" value="1"/>
</dbReference>